<evidence type="ECO:0000313" key="3">
    <source>
        <dbReference type="Proteomes" id="UP000009183"/>
    </source>
</evidence>
<keyword evidence="3" id="KW-1185">Reference proteome</keyword>
<feature type="signal peptide" evidence="1">
    <location>
        <begin position="1"/>
        <end position="17"/>
    </location>
</feature>
<sequence length="79" mass="8506">MTLLLLTVLTGIRSVAMRRTCYKCRGTIQMKDGSLAKTSGSAYISDRVEFVEISKSSMCRGSTSSDVSEASVLEDAYAA</sequence>
<evidence type="ECO:0000313" key="2">
    <source>
        <dbReference type="EMBL" id="CBI29038.3"/>
    </source>
</evidence>
<dbReference type="HOGENOM" id="CLU_2610888_0_0_1"/>
<dbReference type="InParanoid" id="D7TEW5"/>
<evidence type="ECO:0008006" key="4">
    <source>
        <dbReference type="Google" id="ProtNLM"/>
    </source>
</evidence>
<organism evidence="2 3">
    <name type="scientific">Vitis vinifera</name>
    <name type="common">Grape</name>
    <dbReference type="NCBI Taxonomy" id="29760"/>
    <lineage>
        <taxon>Eukaryota</taxon>
        <taxon>Viridiplantae</taxon>
        <taxon>Streptophyta</taxon>
        <taxon>Embryophyta</taxon>
        <taxon>Tracheophyta</taxon>
        <taxon>Spermatophyta</taxon>
        <taxon>Magnoliopsida</taxon>
        <taxon>eudicotyledons</taxon>
        <taxon>Gunneridae</taxon>
        <taxon>Pentapetalae</taxon>
        <taxon>rosids</taxon>
        <taxon>Vitales</taxon>
        <taxon>Vitaceae</taxon>
        <taxon>Viteae</taxon>
        <taxon>Vitis</taxon>
    </lineage>
</organism>
<reference evidence="3" key="1">
    <citation type="journal article" date="2007" name="Nature">
        <title>The grapevine genome sequence suggests ancestral hexaploidization in major angiosperm phyla.</title>
        <authorList>
            <consortium name="The French-Italian Public Consortium for Grapevine Genome Characterization."/>
            <person name="Jaillon O."/>
            <person name="Aury J.-M."/>
            <person name="Noel B."/>
            <person name="Policriti A."/>
            <person name="Clepet C."/>
            <person name="Casagrande A."/>
            <person name="Choisne N."/>
            <person name="Aubourg S."/>
            <person name="Vitulo N."/>
            <person name="Jubin C."/>
            <person name="Vezzi A."/>
            <person name="Legeai F."/>
            <person name="Hugueney P."/>
            <person name="Dasilva C."/>
            <person name="Horner D."/>
            <person name="Mica E."/>
            <person name="Jublot D."/>
            <person name="Poulain J."/>
            <person name="Bruyere C."/>
            <person name="Billault A."/>
            <person name="Segurens B."/>
            <person name="Gouyvenoux M."/>
            <person name="Ugarte E."/>
            <person name="Cattonaro F."/>
            <person name="Anthouard V."/>
            <person name="Vico V."/>
            <person name="Del Fabbro C."/>
            <person name="Alaux M."/>
            <person name="Di Gaspero G."/>
            <person name="Dumas V."/>
            <person name="Felice N."/>
            <person name="Paillard S."/>
            <person name="Juman I."/>
            <person name="Moroldo M."/>
            <person name="Scalabrin S."/>
            <person name="Canaguier A."/>
            <person name="Le Clainche I."/>
            <person name="Malacrida G."/>
            <person name="Durand E."/>
            <person name="Pesole G."/>
            <person name="Laucou V."/>
            <person name="Chatelet P."/>
            <person name="Merdinoglu D."/>
            <person name="Delledonne M."/>
            <person name="Pezzotti M."/>
            <person name="Lecharny A."/>
            <person name="Scarpelli C."/>
            <person name="Artiguenave F."/>
            <person name="Pe M.E."/>
            <person name="Valle G."/>
            <person name="Morgante M."/>
            <person name="Caboche M."/>
            <person name="Adam-Blondon A.-F."/>
            <person name="Weissenbach J."/>
            <person name="Quetier F."/>
            <person name="Wincker P."/>
        </authorList>
    </citation>
    <scope>NUCLEOTIDE SEQUENCE [LARGE SCALE GENOMIC DNA]</scope>
    <source>
        <strain evidence="3">cv. Pinot noir / PN40024</strain>
    </source>
</reference>
<keyword evidence="1" id="KW-0732">Signal</keyword>
<dbReference type="AlphaFoldDB" id="D7TEW5"/>
<feature type="chain" id="PRO_5003105992" description="Secreted protein" evidence="1">
    <location>
        <begin position="18"/>
        <end position="79"/>
    </location>
</feature>
<accession>D7TEW5</accession>
<dbReference type="PaxDb" id="29760-VIT_10s0042g00760.t01"/>
<protein>
    <recommendedName>
        <fullName evidence="4">Secreted protein</fullName>
    </recommendedName>
</protein>
<dbReference type="EMBL" id="FN595766">
    <property type="protein sequence ID" value="CBI29038.3"/>
    <property type="molecule type" value="Genomic_DNA"/>
</dbReference>
<proteinExistence type="predicted"/>
<dbReference type="Proteomes" id="UP000009183">
    <property type="component" value="Chromosome 10"/>
</dbReference>
<name>D7TEW5_VITVI</name>
<gene>
    <name evidence="2" type="ordered locus">VIT_10s0042g00760</name>
</gene>
<evidence type="ECO:0000256" key="1">
    <source>
        <dbReference type="SAM" id="SignalP"/>
    </source>
</evidence>